<comment type="caution">
    <text evidence="1">The sequence shown here is derived from an EMBL/GenBank/DDBJ whole genome shotgun (WGS) entry which is preliminary data.</text>
</comment>
<proteinExistence type="predicted"/>
<dbReference type="EMBL" id="MU842833">
    <property type="protein sequence ID" value="KAK2032170.1"/>
    <property type="molecule type" value="Genomic_DNA"/>
</dbReference>
<evidence type="ECO:0000313" key="1">
    <source>
        <dbReference type="EMBL" id="KAK2032170.1"/>
    </source>
</evidence>
<evidence type="ECO:0000313" key="2">
    <source>
        <dbReference type="Proteomes" id="UP001232148"/>
    </source>
</evidence>
<keyword evidence="2" id="KW-1185">Reference proteome</keyword>
<sequence length="163" mass="17807">MPGHVGLMKRLIVSSPSSRLCLCHGMRLVSEAEPKLELLLGRSRIGQRHPEDSEAPRTDCLLQARPRCRAGRMARWPTKERRPQGEGVVCAVRGRLFLARPDEAFRLQAARRRRLINELGGCVVVGAMRAAGAGPGRGRRPLRSPLMGACFVGKSGHSPATTL</sequence>
<name>A0AAD9HNA7_9PEZI</name>
<protein>
    <submittedName>
        <fullName evidence="1">Uncharacterized protein</fullName>
    </submittedName>
</protein>
<dbReference type="Proteomes" id="UP001232148">
    <property type="component" value="Unassembled WGS sequence"/>
</dbReference>
<gene>
    <name evidence="1" type="ORF">LX32DRAFT_218465</name>
</gene>
<reference evidence="1" key="1">
    <citation type="submission" date="2021-06" db="EMBL/GenBank/DDBJ databases">
        <title>Comparative genomics, transcriptomics and evolutionary studies reveal genomic signatures of adaptation to plant cell wall in hemibiotrophic fungi.</title>
        <authorList>
            <consortium name="DOE Joint Genome Institute"/>
            <person name="Baroncelli R."/>
            <person name="Diaz J.F."/>
            <person name="Benocci T."/>
            <person name="Peng M."/>
            <person name="Battaglia E."/>
            <person name="Haridas S."/>
            <person name="Andreopoulos W."/>
            <person name="Labutti K."/>
            <person name="Pangilinan J."/>
            <person name="Floch G.L."/>
            <person name="Makela M.R."/>
            <person name="Henrissat B."/>
            <person name="Grigoriev I.V."/>
            <person name="Crouch J.A."/>
            <person name="De Vries R.P."/>
            <person name="Sukno S.A."/>
            <person name="Thon M.R."/>
        </authorList>
    </citation>
    <scope>NUCLEOTIDE SEQUENCE</scope>
    <source>
        <strain evidence="1">MAFF235873</strain>
    </source>
</reference>
<organism evidence="1 2">
    <name type="scientific">Colletotrichum zoysiae</name>
    <dbReference type="NCBI Taxonomy" id="1216348"/>
    <lineage>
        <taxon>Eukaryota</taxon>
        <taxon>Fungi</taxon>
        <taxon>Dikarya</taxon>
        <taxon>Ascomycota</taxon>
        <taxon>Pezizomycotina</taxon>
        <taxon>Sordariomycetes</taxon>
        <taxon>Hypocreomycetidae</taxon>
        <taxon>Glomerellales</taxon>
        <taxon>Glomerellaceae</taxon>
        <taxon>Colletotrichum</taxon>
        <taxon>Colletotrichum graminicola species complex</taxon>
    </lineage>
</organism>
<dbReference type="AlphaFoldDB" id="A0AAD9HNA7"/>
<accession>A0AAD9HNA7</accession>